<dbReference type="EMBL" id="LZEU01000001">
    <property type="protein sequence ID" value="MBC9249915.1"/>
    <property type="molecule type" value="Genomic_DNA"/>
</dbReference>
<feature type="transmembrane region" description="Helical" evidence="9">
    <location>
        <begin position="39"/>
        <end position="60"/>
    </location>
</feature>
<evidence type="ECO:0000256" key="7">
    <source>
        <dbReference type="ARBA" id="ARBA00022989"/>
    </source>
</evidence>
<evidence type="ECO:0000256" key="6">
    <source>
        <dbReference type="ARBA" id="ARBA00022692"/>
    </source>
</evidence>
<keyword evidence="4 9" id="KW-1003">Cell membrane</keyword>
<keyword evidence="8 9" id="KW-0472">Membrane</keyword>
<dbReference type="RefSeq" id="WP_187805023.1">
    <property type="nucleotide sequence ID" value="NZ_LZEU01000001.1"/>
</dbReference>
<comment type="subcellular location">
    <subcellularLocation>
        <location evidence="1 9">Cell inner membrane</location>
        <topology evidence="1 9">Single-pass membrane protein</topology>
    </subcellularLocation>
</comment>
<feature type="domain" description="AprE-like long alpha-helical hairpin" evidence="11">
    <location>
        <begin position="117"/>
        <end position="299"/>
    </location>
</feature>
<evidence type="ECO:0000256" key="8">
    <source>
        <dbReference type="ARBA" id="ARBA00023136"/>
    </source>
</evidence>
<dbReference type="PANTHER" id="PTHR30386">
    <property type="entry name" value="MEMBRANE FUSION SUBUNIT OF EMRAB-TOLC MULTIDRUG EFFLUX PUMP"/>
    <property type="match status" value="1"/>
</dbReference>
<dbReference type="NCBIfam" id="TIGR01843">
    <property type="entry name" value="type_I_hlyD"/>
    <property type="match status" value="1"/>
</dbReference>
<dbReference type="InterPro" id="IPR010129">
    <property type="entry name" value="T1SS_HlyD"/>
</dbReference>
<name>A0ABR7RZE6_AQUAC</name>
<accession>A0ABR7RZE6</accession>
<dbReference type="PRINTS" id="PR01490">
    <property type="entry name" value="RTXTOXIND"/>
</dbReference>
<protein>
    <recommendedName>
        <fullName evidence="9">Membrane fusion protein (MFP) family protein</fullName>
    </recommendedName>
</protein>
<evidence type="ECO:0000256" key="2">
    <source>
        <dbReference type="ARBA" id="ARBA00009477"/>
    </source>
</evidence>
<dbReference type="PANTHER" id="PTHR30386:SF26">
    <property type="entry name" value="TRANSPORT PROTEIN COMB"/>
    <property type="match status" value="1"/>
</dbReference>
<keyword evidence="14" id="KW-1185">Reference proteome</keyword>
<keyword evidence="6 9" id="KW-0812">Transmembrane</keyword>
<keyword evidence="10" id="KW-0175">Coiled coil</keyword>
<dbReference type="InterPro" id="IPR006144">
    <property type="entry name" value="Secretion_HlyD_CS"/>
</dbReference>
<feature type="coiled-coil region" evidence="10">
    <location>
        <begin position="163"/>
        <end position="197"/>
    </location>
</feature>
<evidence type="ECO:0000256" key="9">
    <source>
        <dbReference type="RuleBase" id="RU365093"/>
    </source>
</evidence>
<evidence type="ECO:0000256" key="1">
    <source>
        <dbReference type="ARBA" id="ARBA00004377"/>
    </source>
</evidence>
<dbReference type="InterPro" id="IPR058982">
    <property type="entry name" value="Beta-barrel_AprE"/>
</dbReference>
<evidence type="ECO:0000313" key="14">
    <source>
        <dbReference type="Proteomes" id="UP000744555"/>
    </source>
</evidence>
<comment type="caution">
    <text evidence="13">The sequence shown here is derived from an EMBL/GenBank/DDBJ whole genome shotgun (WGS) entry which is preliminary data.</text>
</comment>
<evidence type="ECO:0000259" key="12">
    <source>
        <dbReference type="Pfam" id="PF26002"/>
    </source>
</evidence>
<keyword evidence="5 9" id="KW-0997">Cell inner membrane</keyword>
<evidence type="ECO:0000256" key="10">
    <source>
        <dbReference type="SAM" id="Coils"/>
    </source>
</evidence>
<evidence type="ECO:0000313" key="13">
    <source>
        <dbReference type="EMBL" id="MBC9249915.1"/>
    </source>
</evidence>
<dbReference type="Pfam" id="PF25994">
    <property type="entry name" value="HH_AprE"/>
    <property type="match status" value="1"/>
</dbReference>
<reference evidence="13 14" key="1">
    <citation type="submission" date="2016-06" db="EMBL/GenBank/DDBJ databases">
        <authorList>
            <person name="Ramos C."/>
            <person name="Pintado A."/>
            <person name="Crespo-Gomez J.I."/>
        </authorList>
    </citation>
    <scope>NUCLEOTIDE SEQUENCE [LARGE SCALE GENOMIC DNA]</scope>
    <source>
        <strain evidence="13 14">AVO110</strain>
    </source>
</reference>
<dbReference type="Gene3D" id="2.40.30.170">
    <property type="match status" value="1"/>
</dbReference>
<organism evidence="13 14">
    <name type="scientific">Aquipseudomonas alcaligenes</name>
    <name type="common">Pseudomonas alcaligenes</name>
    <dbReference type="NCBI Taxonomy" id="43263"/>
    <lineage>
        <taxon>Bacteria</taxon>
        <taxon>Pseudomonadati</taxon>
        <taxon>Pseudomonadota</taxon>
        <taxon>Gammaproteobacteria</taxon>
        <taxon>Pseudomonadales</taxon>
        <taxon>Pseudomonadaceae</taxon>
        <taxon>Aquipseudomonas</taxon>
    </lineage>
</organism>
<feature type="domain" description="AprE-like beta-barrel" evidence="12">
    <location>
        <begin position="341"/>
        <end position="430"/>
    </location>
</feature>
<evidence type="ECO:0000256" key="4">
    <source>
        <dbReference type="ARBA" id="ARBA00022475"/>
    </source>
</evidence>
<dbReference type="InterPro" id="IPR050739">
    <property type="entry name" value="MFP"/>
</dbReference>
<keyword evidence="7 9" id="KW-1133">Transmembrane helix</keyword>
<proteinExistence type="inferred from homology"/>
<dbReference type="PROSITE" id="PS00543">
    <property type="entry name" value="HLYD_FAMILY"/>
    <property type="match status" value="1"/>
</dbReference>
<evidence type="ECO:0000259" key="11">
    <source>
        <dbReference type="Pfam" id="PF25994"/>
    </source>
</evidence>
<evidence type="ECO:0000256" key="5">
    <source>
        <dbReference type="ARBA" id="ARBA00022519"/>
    </source>
</evidence>
<gene>
    <name evidence="13" type="ORF">A9179_06460</name>
</gene>
<feature type="coiled-coil region" evidence="10">
    <location>
        <begin position="243"/>
        <end position="299"/>
    </location>
</feature>
<comment type="similarity">
    <text evidence="2 9">Belongs to the membrane fusion protein (MFP) (TC 8.A.1) family.</text>
</comment>
<sequence>MSDVLFGAQLRAYFKGREALAGQPLPEVRKALIEDAPRLVRLTIWVLVGFFLFALLWAHFAVIDEVTRGDGKAIPSSKLQKIQNLEGGIVAELFVREGQVVEVGAPLLRLDDTRFASNVGETEADRLALVLRTERLGAEVEGRELVLPAKAVEAVPHLAASEQALFESRRQQLRNEVGGLEEQLVQRQQELREFTAKRDQYGRSLGLLQQEIAMSEPLVAKGAMSQVELLRLRRSEVENRGQLDATRLAIPRAESAIKEMQRKIDETQGRFRSEALTELNEARTELSKIQATGKALEDRVNRTLVTSPVRGIVKQLLVNTIGGVIQPGSDLVEIVPLDDTLLVEARIRPQDIAFLHPGQPAVVKFTAYDYTIYGGLQAKLEQIGADTITDEEGNSFYLIQLRTDKSHLGSVEHPLLIIPGMVASVDIITGKKSVLSYLLKPILRARSEALRER</sequence>
<keyword evidence="3 9" id="KW-0813">Transport</keyword>
<dbReference type="Proteomes" id="UP000744555">
    <property type="component" value="Unassembled WGS sequence"/>
</dbReference>
<dbReference type="Pfam" id="PF26002">
    <property type="entry name" value="Beta-barrel_AprE"/>
    <property type="match status" value="1"/>
</dbReference>
<evidence type="ECO:0000256" key="3">
    <source>
        <dbReference type="ARBA" id="ARBA00022448"/>
    </source>
</evidence>
<dbReference type="InterPro" id="IPR058781">
    <property type="entry name" value="HH_AprE-like"/>
</dbReference>